<dbReference type="Proteomes" id="UP000663525">
    <property type="component" value="Chromosome"/>
</dbReference>
<dbReference type="SUPFAM" id="SSF54285">
    <property type="entry name" value="MoaD/ThiS"/>
    <property type="match status" value="1"/>
</dbReference>
<dbReference type="InterPro" id="IPR054834">
    <property type="entry name" value="SAMP1_3"/>
</dbReference>
<dbReference type="InterPro" id="IPR016155">
    <property type="entry name" value="Mopterin_synth/thiamin_S_b"/>
</dbReference>
<sequence>MPVTARDALIPLDGLCSNMEITLRFFASFREAVGQKTLVREYDDVATVGDVLEALAAEYSDLVLYDDGTLREYVTVMRDGRDVTHIDGPDTELTGGETLSLFPPVAGG</sequence>
<proteinExistence type="predicted"/>
<dbReference type="InterPro" id="IPR003749">
    <property type="entry name" value="ThiS/MoaD-like"/>
</dbReference>
<dbReference type="PANTHER" id="PTHR38031">
    <property type="entry name" value="SULFUR CARRIER PROTEIN SLR0821-RELATED"/>
    <property type="match status" value="1"/>
</dbReference>
<dbReference type="InterPro" id="IPR010038">
    <property type="entry name" value="MoaD_arc-typ"/>
</dbReference>
<evidence type="ECO:0000313" key="1">
    <source>
        <dbReference type="EMBL" id="QSG05696.1"/>
    </source>
</evidence>
<dbReference type="InterPro" id="IPR012675">
    <property type="entry name" value="Beta-grasp_dom_sf"/>
</dbReference>
<dbReference type="NCBIfam" id="TIGR01687">
    <property type="entry name" value="moaD_arch"/>
    <property type="match status" value="1"/>
</dbReference>
<accession>A0A897N5Q4</accession>
<organism evidence="1 2">
    <name type="scientific">Halapricum desulfuricans</name>
    <dbReference type="NCBI Taxonomy" id="2841257"/>
    <lineage>
        <taxon>Archaea</taxon>
        <taxon>Methanobacteriati</taxon>
        <taxon>Methanobacteriota</taxon>
        <taxon>Stenosarchaea group</taxon>
        <taxon>Halobacteria</taxon>
        <taxon>Halobacteriales</taxon>
        <taxon>Haloarculaceae</taxon>
        <taxon>Halapricum</taxon>
    </lineage>
</organism>
<dbReference type="Pfam" id="PF02597">
    <property type="entry name" value="ThiS"/>
    <property type="match status" value="1"/>
</dbReference>
<gene>
    <name evidence="1" type="primary">moaD</name>
    <name evidence="1" type="ORF">HSR121_1352</name>
</gene>
<dbReference type="AlphaFoldDB" id="A0A897N5Q4"/>
<reference evidence="1" key="1">
    <citation type="submission" date="2020-11" db="EMBL/GenBank/DDBJ databases">
        <title>Carbohydrate-dependent, anaerobic sulfur respiration: A novel catabolism in halophilic archaea.</title>
        <authorList>
            <person name="Sorokin D.Y."/>
            <person name="Messina E."/>
            <person name="Smedile F."/>
            <person name="La Cono V."/>
            <person name="Hallsworth J.E."/>
            <person name="Yakimov M.M."/>
        </authorList>
    </citation>
    <scope>NUCLEOTIDE SEQUENCE</scope>
    <source>
        <strain evidence="1">HSR12-1</strain>
    </source>
</reference>
<name>A0A897N5Q4_9EURY</name>
<protein>
    <submittedName>
        <fullName evidence="1">Molybdopterin converting factor, small subunit</fullName>
    </submittedName>
</protein>
<dbReference type="Gene3D" id="3.10.20.30">
    <property type="match status" value="1"/>
</dbReference>
<dbReference type="EMBL" id="CP064787">
    <property type="protein sequence ID" value="QSG05696.1"/>
    <property type="molecule type" value="Genomic_DNA"/>
</dbReference>
<dbReference type="NCBIfam" id="NF041918">
    <property type="entry name" value="SAMP1"/>
    <property type="match status" value="1"/>
</dbReference>
<dbReference type="PANTHER" id="PTHR38031:SF1">
    <property type="entry name" value="SULFUR CARRIER PROTEIN CYSO"/>
    <property type="match status" value="1"/>
</dbReference>
<dbReference type="InterPro" id="IPR052045">
    <property type="entry name" value="Sulfur_Carrier/Prot_Modifier"/>
</dbReference>
<evidence type="ECO:0000313" key="2">
    <source>
        <dbReference type="Proteomes" id="UP000663525"/>
    </source>
</evidence>